<evidence type="ECO:0000313" key="7">
    <source>
        <dbReference type="Proteomes" id="UP001321249"/>
    </source>
</evidence>
<dbReference type="SUPFAM" id="SSF52172">
    <property type="entry name" value="CheY-like"/>
    <property type="match status" value="1"/>
</dbReference>
<sequence>MAIQRLNFRYIQHSSLAHSRYCCLETVIVCSTKMAQAWRPKCKHCRYDDTRSIVLLEIVICDDDPNQRDYIRVCFEISATNNHFSEFELGSDALDYLKQNSTDLIFLDMGLPDISGIEVLKQLRTYTDAPVIVVSGNDTTESVAQALTIGADDYVTKPFEPIELMARVEAVIRRSSDQRVERSVFSMDRIVLDFSRRQATVDGENVELNLTEWDVLKALLHEAGGVVEYQDLKELAWGTSEVSDAAVHMAIRRLRQKLNEEPSDQESEGLIRAHRGIGYSINIQ</sequence>
<evidence type="ECO:0000313" key="6">
    <source>
        <dbReference type="EMBL" id="MDG0866560.1"/>
    </source>
</evidence>
<dbReference type="PANTHER" id="PTHR48111:SF17">
    <property type="entry name" value="TRANSCRIPTIONAL REGULATORY PROTEIN YPDB"/>
    <property type="match status" value="1"/>
</dbReference>
<dbReference type="InterPro" id="IPR036388">
    <property type="entry name" value="WH-like_DNA-bd_sf"/>
</dbReference>
<dbReference type="Gene3D" id="6.10.250.690">
    <property type="match status" value="1"/>
</dbReference>
<name>A0ABD4XQ18_9CHLR</name>
<dbReference type="InterPro" id="IPR001789">
    <property type="entry name" value="Sig_transdc_resp-reg_receiver"/>
</dbReference>
<dbReference type="InterPro" id="IPR039420">
    <property type="entry name" value="WalR-like"/>
</dbReference>
<dbReference type="CDD" id="cd00383">
    <property type="entry name" value="trans_reg_C"/>
    <property type="match status" value="1"/>
</dbReference>
<dbReference type="SUPFAM" id="SSF46894">
    <property type="entry name" value="C-terminal effector domain of the bipartite response regulators"/>
    <property type="match status" value="1"/>
</dbReference>
<keyword evidence="1 3" id="KW-0238">DNA-binding</keyword>
<dbReference type="PROSITE" id="PS51755">
    <property type="entry name" value="OMPR_PHOB"/>
    <property type="match status" value="1"/>
</dbReference>
<accession>A0ABD4XQ18</accession>
<dbReference type="SMART" id="SM00862">
    <property type="entry name" value="Trans_reg_C"/>
    <property type="match status" value="1"/>
</dbReference>
<protein>
    <submittedName>
        <fullName evidence="6">Response regulator</fullName>
    </submittedName>
</protein>
<feature type="DNA-binding region" description="OmpR/PhoB-type" evidence="3">
    <location>
        <begin position="182"/>
        <end position="283"/>
    </location>
</feature>
<dbReference type="Gene3D" id="3.40.50.2300">
    <property type="match status" value="1"/>
</dbReference>
<evidence type="ECO:0000256" key="3">
    <source>
        <dbReference type="PROSITE-ProRule" id="PRU01091"/>
    </source>
</evidence>
<dbReference type="Proteomes" id="UP001321249">
    <property type="component" value="Unassembled WGS sequence"/>
</dbReference>
<dbReference type="PANTHER" id="PTHR48111">
    <property type="entry name" value="REGULATOR OF RPOS"/>
    <property type="match status" value="1"/>
</dbReference>
<dbReference type="Pfam" id="PF00072">
    <property type="entry name" value="Response_reg"/>
    <property type="match status" value="1"/>
</dbReference>
<dbReference type="PROSITE" id="PS50110">
    <property type="entry name" value="RESPONSE_REGULATORY"/>
    <property type="match status" value="1"/>
</dbReference>
<evidence type="ECO:0000256" key="2">
    <source>
        <dbReference type="PROSITE-ProRule" id="PRU00169"/>
    </source>
</evidence>
<proteinExistence type="predicted"/>
<dbReference type="GO" id="GO:0003677">
    <property type="term" value="F:DNA binding"/>
    <property type="evidence" value="ECO:0007669"/>
    <property type="project" value="UniProtKB-UniRule"/>
</dbReference>
<feature type="domain" description="Response regulatory" evidence="4">
    <location>
        <begin position="57"/>
        <end position="172"/>
    </location>
</feature>
<dbReference type="InterPro" id="IPR011006">
    <property type="entry name" value="CheY-like_superfamily"/>
</dbReference>
<dbReference type="Pfam" id="PF00486">
    <property type="entry name" value="Trans_reg_C"/>
    <property type="match status" value="1"/>
</dbReference>
<dbReference type="SMART" id="SM00448">
    <property type="entry name" value="REC"/>
    <property type="match status" value="1"/>
</dbReference>
<feature type="domain" description="OmpR/PhoB-type" evidence="5">
    <location>
        <begin position="182"/>
        <end position="283"/>
    </location>
</feature>
<evidence type="ECO:0000259" key="5">
    <source>
        <dbReference type="PROSITE" id="PS51755"/>
    </source>
</evidence>
<dbReference type="Gene3D" id="1.10.10.10">
    <property type="entry name" value="Winged helix-like DNA-binding domain superfamily/Winged helix DNA-binding domain"/>
    <property type="match status" value="1"/>
</dbReference>
<evidence type="ECO:0000256" key="1">
    <source>
        <dbReference type="ARBA" id="ARBA00023125"/>
    </source>
</evidence>
<dbReference type="EMBL" id="WMBE01000002">
    <property type="protein sequence ID" value="MDG0866560.1"/>
    <property type="molecule type" value="Genomic_DNA"/>
</dbReference>
<reference evidence="6 7" key="1">
    <citation type="submission" date="2019-11" db="EMBL/GenBank/DDBJ databases">
        <authorList>
            <person name="Cho J.-C."/>
        </authorList>
    </citation>
    <scope>NUCLEOTIDE SEQUENCE [LARGE SCALE GENOMIC DNA]</scope>
    <source>
        <strain evidence="6 7">JH702</strain>
    </source>
</reference>
<evidence type="ECO:0000259" key="4">
    <source>
        <dbReference type="PROSITE" id="PS50110"/>
    </source>
</evidence>
<comment type="caution">
    <text evidence="6">The sequence shown here is derived from an EMBL/GenBank/DDBJ whole genome shotgun (WGS) entry which is preliminary data.</text>
</comment>
<dbReference type="InterPro" id="IPR001867">
    <property type="entry name" value="OmpR/PhoB-type_DNA-bd"/>
</dbReference>
<dbReference type="InterPro" id="IPR016032">
    <property type="entry name" value="Sig_transdc_resp-reg_C-effctor"/>
</dbReference>
<keyword evidence="2" id="KW-0597">Phosphoprotein</keyword>
<dbReference type="AlphaFoldDB" id="A0ABD4XQ18"/>
<feature type="modified residue" description="4-aspartylphosphate" evidence="2">
    <location>
        <position position="108"/>
    </location>
</feature>
<gene>
    <name evidence="6" type="ORF">GKO46_05660</name>
</gene>
<organism evidence="6 7">
    <name type="scientific">Candidatus Lucifugimonas marina</name>
    <dbReference type="NCBI Taxonomy" id="3038979"/>
    <lineage>
        <taxon>Bacteria</taxon>
        <taxon>Bacillati</taxon>
        <taxon>Chloroflexota</taxon>
        <taxon>Dehalococcoidia</taxon>
        <taxon>SAR202 cluster</taxon>
        <taxon>Candidatus Lucifugimonadales</taxon>
        <taxon>Candidatus Lucifugimonadaceae</taxon>
        <taxon>Candidatus Lucifugimonas</taxon>
    </lineage>
</organism>